<organism evidence="1 2">
    <name type="scientific">Panagrolaimus sp. PS1159</name>
    <dbReference type="NCBI Taxonomy" id="55785"/>
    <lineage>
        <taxon>Eukaryota</taxon>
        <taxon>Metazoa</taxon>
        <taxon>Ecdysozoa</taxon>
        <taxon>Nematoda</taxon>
        <taxon>Chromadorea</taxon>
        <taxon>Rhabditida</taxon>
        <taxon>Tylenchina</taxon>
        <taxon>Panagrolaimomorpha</taxon>
        <taxon>Panagrolaimoidea</taxon>
        <taxon>Panagrolaimidae</taxon>
        <taxon>Panagrolaimus</taxon>
    </lineage>
</organism>
<accession>A0AC35G6A4</accession>
<reference evidence="2" key="1">
    <citation type="submission" date="2022-11" db="UniProtKB">
        <authorList>
            <consortium name="WormBaseParasite"/>
        </authorList>
    </citation>
    <scope>IDENTIFICATION</scope>
</reference>
<name>A0AC35G6A4_9BILA</name>
<dbReference type="Proteomes" id="UP000887580">
    <property type="component" value="Unplaced"/>
</dbReference>
<evidence type="ECO:0000313" key="1">
    <source>
        <dbReference type="Proteomes" id="UP000887580"/>
    </source>
</evidence>
<dbReference type="WBParaSite" id="PS1159_v2.g240.t1">
    <property type="protein sequence ID" value="PS1159_v2.g240.t1"/>
    <property type="gene ID" value="PS1159_v2.g240"/>
</dbReference>
<sequence>MHFFILGLIVHLILFYSIFDIYYTSPLVKGANPHPITKGSAIAKRVVVFSADGLRSTAFFSNPEKSPFLHDIIRNGKGVWGISKSHVPTESRPGHVAMFAGFYEDVSAVTLGWKHNPVKFDSVFNQSRFSYMWGSPDILPMFSHELQHTKAEMYTHDEEDFASADAASLDRWVFEKVKDFFRNASNEKIKLYEDRQIFFMHLLGLDTNGHGFKPYSKQYIDNIATVDYGIEQISKLFYEYFGDNSTAFIFTADHGMTDWGSHGSGTDDEILTPFVAWGSGIQGTVVKQIINQVDIAPFISALIGIAVPMNSVGVLPLNMLKATPQFKYQAACGNLKQMVEQYNIRRTERESNSLPFLFKDFYGFKASVLNKVQEQISELRNQRRLDQAASFCLDWVPRVRDALIYFHRYQRGTLGAAIAFMFLSWNCLLYSIFSRSATLLPLERTSLYPNQPTYVTLAIAFLLIMYQRLPFTNYLYYLLPIYLIGLCFNVWATSPRQWFIIVKSFDWIQAMSTTVLKTFLIHWIGIISIFVLSLTIFVSAFFQRSILSLMLTFLSVVPSLQGNKLYPWNILWFGICLLLSIFPQLETVGKTPIPFLVIATSFSAPILLHFAQKKFYLETSSSLKFLKFCLGFSFILQIISYACNTVPMGIKLCCWLSFPIGFTVPLFATKNLSERIICWLLALFLPYSLLSLAYESLFVLIFSIVLFTYVRLEFSHLSDEQFFQLEIHSKSAPSTQAYEVHGPFNVREWKRALILVCLVEIAFFGTGNIASLNSFNPTFLRNFITVFSPFTMAALLMFKISIPFLLLGLSFAAILYLEHRILVRLSVLLMILTDSMAMIFFFYLRDEGSWLEIGISISNFVISMLSSGIVFLLLHLANFLLPVTFEELKFRFKFVDSNVNV</sequence>
<proteinExistence type="predicted"/>
<protein>
    <submittedName>
        <fullName evidence="2">GPI ethanolamine phosphate transferase 1</fullName>
    </submittedName>
</protein>
<evidence type="ECO:0000313" key="2">
    <source>
        <dbReference type="WBParaSite" id="PS1159_v2.g240.t1"/>
    </source>
</evidence>